<gene>
    <name evidence="8" type="ORF">PEPS_32400</name>
</gene>
<dbReference type="EMBL" id="AP025293">
    <property type="protein sequence ID" value="BDD00960.1"/>
    <property type="molecule type" value="Genomic_DNA"/>
</dbReference>
<keyword evidence="8" id="KW-0614">Plasmid</keyword>
<keyword evidence="5" id="KW-0812">Transmembrane</keyword>
<keyword evidence="9" id="KW-1185">Reference proteome</keyword>
<keyword evidence="6" id="KW-0472">Membrane</keyword>
<comment type="subcellular location">
    <subcellularLocation>
        <location evidence="1">Cell outer membrane</location>
    </subcellularLocation>
</comment>
<evidence type="ECO:0000256" key="6">
    <source>
        <dbReference type="ARBA" id="ARBA00023136"/>
    </source>
</evidence>
<evidence type="ECO:0000256" key="3">
    <source>
        <dbReference type="ARBA" id="ARBA00022448"/>
    </source>
</evidence>
<keyword evidence="7" id="KW-0998">Cell outer membrane</keyword>
<name>A0ABM7VJH8_9BACT</name>
<dbReference type="PANTHER" id="PTHR30026:SF20">
    <property type="entry name" value="OUTER MEMBRANE PROTEIN TOLC"/>
    <property type="match status" value="1"/>
</dbReference>
<evidence type="ECO:0000256" key="2">
    <source>
        <dbReference type="ARBA" id="ARBA00007613"/>
    </source>
</evidence>
<keyword evidence="4" id="KW-1134">Transmembrane beta strand</keyword>
<comment type="similarity">
    <text evidence="2">Belongs to the outer membrane factor (OMF) (TC 1.B.17) family.</text>
</comment>
<evidence type="ECO:0000256" key="5">
    <source>
        <dbReference type="ARBA" id="ARBA00022692"/>
    </source>
</evidence>
<dbReference type="Pfam" id="PF02321">
    <property type="entry name" value="OEP"/>
    <property type="match status" value="1"/>
</dbReference>
<protein>
    <recommendedName>
        <fullName evidence="10">TolC family protein</fullName>
    </recommendedName>
</protein>
<dbReference type="InterPro" id="IPR051906">
    <property type="entry name" value="TolC-like"/>
</dbReference>
<dbReference type="Proteomes" id="UP001354989">
    <property type="component" value="Plasmid pPP1"/>
</dbReference>
<organism evidence="8 9">
    <name type="scientific">Persicobacter psychrovividus</name>
    <dbReference type="NCBI Taxonomy" id="387638"/>
    <lineage>
        <taxon>Bacteria</taxon>
        <taxon>Pseudomonadati</taxon>
        <taxon>Bacteroidota</taxon>
        <taxon>Cytophagia</taxon>
        <taxon>Cytophagales</taxon>
        <taxon>Persicobacteraceae</taxon>
        <taxon>Persicobacter</taxon>
    </lineage>
</organism>
<evidence type="ECO:0000313" key="8">
    <source>
        <dbReference type="EMBL" id="BDD00960.1"/>
    </source>
</evidence>
<evidence type="ECO:0000256" key="7">
    <source>
        <dbReference type="ARBA" id="ARBA00023237"/>
    </source>
</evidence>
<reference evidence="8 9" key="1">
    <citation type="submission" date="2021-12" db="EMBL/GenBank/DDBJ databases">
        <title>Genome sequencing of bacteria with rrn-lacking chromosome and rrn-plasmid.</title>
        <authorList>
            <person name="Anda M."/>
            <person name="Iwasaki W."/>
        </authorList>
    </citation>
    <scope>NUCLEOTIDE SEQUENCE [LARGE SCALE GENOMIC DNA]</scope>
    <source>
        <strain evidence="8 9">NBRC 101262</strain>
        <plasmid evidence="8 9">pPP1</plasmid>
    </source>
</reference>
<keyword evidence="3" id="KW-0813">Transport</keyword>
<evidence type="ECO:0000313" key="9">
    <source>
        <dbReference type="Proteomes" id="UP001354989"/>
    </source>
</evidence>
<evidence type="ECO:0000256" key="1">
    <source>
        <dbReference type="ARBA" id="ARBA00004442"/>
    </source>
</evidence>
<dbReference type="PANTHER" id="PTHR30026">
    <property type="entry name" value="OUTER MEMBRANE PROTEIN TOLC"/>
    <property type="match status" value="1"/>
</dbReference>
<proteinExistence type="inferred from homology"/>
<accession>A0ABM7VJH8</accession>
<dbReference type="Gene3D" id="1.20.1600.10">
    <property type="entry name" value="Outer membrane efflux proteins (OEP)"/>
    <property type="match status" value="1"/>
</dbReference>
<evidence type="ECO:0008006" key="10">
    <source>
        <dbReference type="Google" id="ProtNLM"/>
    </source>
</evidence>
<sequence length="515" mass="58954">MKFNVKKYFSPSETLELKTTSGSSVPLGSKNYIHCKDRPMCLSKSLWNKVGLGHTHRCARTVSKTQTLKKIDPSETLEPKRASTANKGIQLKEYKKICGNLRNLWTIKQVPLYTFLLFLPLLAKAQVPEHYIEQAMQNNPTLQAQYKAFEQSMEKVAEVQGLPDPQLSMGYFIRPIETRNGPQRAKFSLMQQFPWFGTQKAKASVAHLRAEAQYQQFIDAQQKIRYQLCKAYNPLIEQQTMERIEQENIQLLSAYKNIALSKFENNEGSMANVLRVDMMLKEAQVNLKVIQQKVKPLLASFNRYLHQPMEASVELPVLAYPDTLQWEAQAQMDSAFAQHPEILAMQKMVEAGEAQAQVARKLGAPKLGIGLDYMIVGQSDMPAESSGQDALMPMVSVSLPIFRKKYKAMKQSAELSQQQWQFQQEAVRDQLKSDYEQAVFEIESQVQYYNLYQAQYVESQQTLDLLYTAYANSGKDFEEVLRMQQQLLQYKKRKASAWTKYQNALAELGYLLGGN</sequence>
<geneLocation type="plasmid" evidence="8 9">
    <name>pPP1</name>
</geneLocation>
<evidence type="ECO:0000256" key="4">
    <source>
        <dbReference type="ARBA" id="ARBA00022452"/>
    </source>
</evidence>
<dbReference type="SUPFAM" id="SSF56954">
    <property type="entry name" value="Outer membrane efflux proteins (OEP)"/>
    <property type="match status" value="1"/>
</dbReference>
<dbReference type="InterPro" id="IPR003423">
    <property type="entry name" value="OMP_efflux"/>
</dbReference>